<proteinExistence type="predicted"/>
<dbReference type="AlphaFoldDB" id="A0AAD8EYR9"/>
<gene>
    <name evidence="1" type="ORF">Bpfe_025148</name>
</gene>
<evidence type="ECO:0000313" key="1">
    <source>
        <dbReference type="EMBL" id="KAK0045422.1"/>
    </source>
</evidence>
<evidence type="ECO:0000313" key="2">
    <source>
        <dbReference type="Proteomes" id="UP001233172"/>
    </source>
</evidence>
<protein>
    <submittedName>
        <fullName evidence="1">Uncharacterized protein</fullName>
    </submittedName>
</protein>
<organism evidence="1 2">
    <name type="scientific">Biomphalaria pfeifferi</name>
    <name type="common">Bloodfluke planorb</name>
    <name type="synonym">Freshwater snail</name>
    <dbReference type="NCBI Taxonomy" id="112525"/>
    <lineage>
        <taxon>Eukaryota</taxon>
        <taxon>Metazoa</taxon>
        <taxon>Spiralia</taxon>
        <taxon>Lophotrochozoa</taxon>
        <taxon>Mollusca</taxon>
        <taxon>Gastropoda</taxon>
        <taxon>Heterobranchia</taxon>
        <taxon>Euthyneura</taxon>
        <taxon>Panpulmonata</taxon>
        <taxon>Hygrophila</taxon>
        <taxon>Lymnaeoidea</taxon>
        <taxon>Planorbidae</taxon>
        <taxon>Biomphalaria</taxon>
    </lineage>
</organism>
<reference evidence="1" key="1">
    <citation type="journal article" date="2023" name="PLoS Negl. Trop. Dis.">
        <title>A genome sequence for Biomphalaria pfeifferi, the major vector snail for the human-infecting parasite Schistosoma mansoni.</title>
        <authorList>
            <person name="Bu L."/>
            <person name="Lu L."/>
            <person name="Laidemitt M.R."/>
            <person name="Zhang S.M."/>
            <person name="Mutuku M."/>
            <person name="Mkoji G."/>
            <person name="Steinauer M."/>
            <person name="Loker E.S."/>
        </authorList>
    </citation>
    <scope>NUCLEOTIDE SEQUENCE</scope>
    <source>
        <strain evidence="1">KasaAsao</strain>
    </source>
</reference>
<accession>A0AAD8EYR9</accession>
<comment type="caution">
    <text evidence="1">The sequence shown here is derived from an EMBL/GenBank/DDBJ whole genome shotgun (WGS) entry which is preliminary data.</text>
</comment>
<reference evidence="1" key="2">
    <citation type="submission" date="2023-04" db="EMBL/GenBank/DDBJ databases">
        <authorList>
            <person name="Bu L."/>
            <person name="Lu L."/>
            <person name="Laidemitt M.R."/>
            <person name="Zhang S.M."/>
            <person name="Mutuku M."/>
            <person name="Mkoji G."/>
            <person name="Steinauer M."/>
            <person name="Loker E.S."/>
        </authorList>
    </citation>
    <scope>NUCLEOTIDE SEQUENCE</scope>
    <source>
        <strain evidence="1">KasaAsao</strain>
        <tissue evidence="1">Whole Snail</tissue>
    </source>
</reference>
<dbReference type="Proteomes" id="UP001233172">
    <property type="component" value="Unassembled WGS sequence"/>
</dbReference>
<keyword evidence="2" id="KW-1185">Reference proteome</keyword>
<dbReference type="EMBL" id="JASAOG010000181">
    <property type="protein sequence ID" value="KAK0045422.1"/>
    <property type="molecule type" value="Genomic_DNA"/>
</dbReference>
<name>A0AAD8EYR9_BIOPF</name>
<sequence>MHFRQDSVLHLHTPTGQPALKVGQYVKASGTSSRSSSEIRNTTGLTDAAHIFCFDSQMKASPGHGGVKSIDAVWETKHKQPQVVTSFGNVIKQNQVKTAMWGCDLVSK</sequence>